<dbReference type="SUPFAM" id="SSF53955">
    <property type="entry name" value="Lysozyme-like"/>
    <property type="match status" value="1"/>
</dbReference>
<dbReference type="InterPro" id="IPR000189">
    <property type="entry name" value="Transglyc_AS"/>
</dbReference>
<evidence type="ECO:0000259" key="1">
    <source>
        <dbReference type="Pfam" id="PF01464"/>
    </source>
</evidence>
<evidence type="ECO:0000313" key="2">
    <source>
        <dbReference type="EMBL" id="CBH75630.1"/>
    </source>
</evidence>
<comment type="caution">
    <text evidence="2">The sequence shown here is derived from an EMBL/GenBank/DDBJ whole genome shotgun (WGS) entry which is preliminary data.</text>
</comment>
<dbReference type="PANTHER" id="PTHR37423:SF2">
    <property type="entry name" value="MEMBRANE-BOUND LYTIC MUREIN TRANSGLYCOSYLASE C"/>
    <property type="match status" value="1"/>
</dbReference>
<dbReference type="CDD" id="cd00254">
    <property type="entry name" value="LT-like"/>
    <property type="match status" value="1"/>
</dbReference>
<dbReference type="InterPro" id="IPR008258">
    <property type="entry name" value="Transglycosylase_SLT_dom_1"/>
</dbReference>
<dbReference type="GO" id="GO:0016020">
    <property type="term" value="C:membrane"/>
    <property type="evidence" value="ECO:0007669"/>
    <property type="project" value="InterPro"/>
</dbReference>
<organism evidence="2">
    <name type="scientific">mine drainage metagenome</name>
    <dbReference type="NCBI Taxonomy" id="410659"/>
    <lineage>
        <taxon>unclassified sequences</taxon>
        <taxon>metagenomes</taxon>
        <taxon>ecological metagenomes</taxon>
    </lineage>
</organism>
<dbReference type="Pfam" id="PF01464">
    <property type="entry name" value="SLT"/>
    <property type="match status" value="1"/>
</dbReference>
<sequence>MRFWLRATLAVVFLAGCGGGGYLPYAPQSLPPSRIDQLAVAAASREGISARLIRAVILTESAGDPGAISRVGAEGLMQLMPGTAEDCGITDAFDPQQNVSCGAHYLHAMLARYRGDTELALAAYNAGPGAVDRYHGIPPYAETQEYVARVLAAYRNN</sequence>
<dbReference type="GO" id="GO:0000270">
    <property type="term" value="P:peptidoglycan metabolic process"/>
    <property type="evidence" value="ECO:0007669"/>
    <property type="project" value="InterPro"/>
</dbReference>
<gene>
    <name evidence="2" type="ORF">CARN1_2493</name>
</gene>
<proteinExistence type="predicted"/>
<dbReference type="PANTHER" id="PTHR37423">
    <property type="entry name" value="SOLUBLE LYTIC MUREIN TRANSGLYCOSYLASE-RELATED"/>
    <property type="match status" value="1"/>
</dbReference>
<feature type="domain" description="Transglycosylase SLT" evidence="1">
    <location>
        <begin position="40"/>
        <end position="142"/>
    </location>
</feature>
<reference evidence="2" key="1">
    <citation type="submission" date="2009-10" db="EMBL/GenBank/DDBJ databases">
        <title>Diversity of trophic interactions inside an arsenic-rich microbial ecosystem.</title>
        <authorList>
            <person name="Bertin P.N."/>
            <person name="Heinrich-Salmeron A."/>
            <person name="Pelletier E."/>
            <person name="Goulhen-Chollet F."/>
            <person name="Arsene-Ploetze F."/>
            <person name="Gallien S."/>
            <person name="Calteau A."/>
            <person name="Vallenet D."/>
            <person name="Casiot C."/>
            <person name="Chane-Woon-Ming B."/>
            <person name="Giloteaux L."/>
            <person name="Barakat M."/>
            <person name="Bonnefoy V."/>
            <person name="Bruneel O."/>
            <person name="Chandler M."/>
            <person name="Cleiss J."/>
            <person name="Duran R."/>
            <person name="Elbaz-Poulichet F."/>
            <person name="Fonknechten N."/>
            <person name="Lauga B."/>
            <person name="Mornico D."/>
            <person name="Ortet P."/>
            <person name="Schaeffer C."/>
            <person name="Siguier P."/>
            <person name="Alexander Thil Smith A."/>
            <person name="Van Dorsselaer A."/>
            <person name="Weissenbach J."/>
            <person name="Medigue C."/>
            <person name="Le Paslier D."/>
        </authorList>
    </citation>
    <scope>NUCLEOTIDE SEQUENCE</scope>
</reference>
<dbReference type="PROSITE" id="PS00922">
    <property type="entry name" value="TRANSGLYCOSYLASE"/>
    <property type="match status" value="1"/>
</dbReference>
<dbReference type="AlphaFoldDB" id="E6PGP2"/>
<accession>E6PGP2</accession>
<dbReference type="Gene3D" id="1.10.530.10">
    <property type="match status" value="1"/>
</dbReference>
<dbReference type="GO" id="GO:0008933">
    <property type="term" value="F:peptidoglycan lytic transglycosylase activity"/>
    <property type="evidence" value="ECO:0007669"/>
    <property type="project" value="InterPro"/>
</dbReference>
<name>E6PGP2_9ZZZZ</name>
<protein>
    <recommendedName>
        <fullName evidence="1">Transglycosylase SLT domain-containing protein</fullName>
    </recommendedName>
</protein>
<dbReference type="InterPro" id="IPR023346">
    <property type="entry name" value="Lysozyme-like_dom_sf"/>
</dbReference>
<dbReference type="PROSITE" id="PS51257">
    <property type="entry name" value="PROKAR_LIPOPROTEIN"/>
    <property type="match status" value="1"/>
</dbReference>
<dbReference type="EMBL" id="CABL01000014">
    <property type="protein sequence ID" value="CBH75630.1"/>
    <property type="molecule type" value="Genomic_DNA"/>
</dbReference>